<feature type="domain" description="Ribosomal protein L9" evidence="6">
    <location>
        <begin position="39"/>
        <end position="75"/>
    </location>
</feature>
<dbReference type="InterPro" id="IPR010619">
    <property type="entry name" value="ThrE-like_N"/>
</dbReference>
<evidence type="ECO:0008006" key="10">
    <source>
        <dbReference type="Google" id="ProtNLM"/>
    </source>
</evidence>
<feature type="transmembrane region" description="Helical" evidence="5">
    <location>
        <begin position="292"/>
        <end position="315"/>
    </location>
</feature>
<dbReference type="OrthoDB" id="413008at2759"/>
<evidence type="ECO:0000256" key="3">
    <source>
        <dbReference type="ARBA" id="ARBA00023274"/>
    </source>
</evidence>
<dbReference type="Pfam" id="PF06738">
    <property type="entry name" value="ThrE"/>
    <property type="match status" value="1"/>
</dbReference>
<evidence type="ECO:0000313" key="8">
    <source>
        <dbReference type="EMBL" id="RKP13620.1"/>
    </source>
</evidence>
<evidence type="ECO:0000259" key="6">
    <source>
        <dbReference type="Pfam" id="PF01281"/>
    </source>
</evidence>
<dbReference type="EMBL" id="KZ987978">
    <property type="protein sequence ID" value="RKP13620.1"/>
    <property type="molecule type" value="Genomic_DNA"/>
</dbReference>
<dbReference type="GO" id="GO:0022857">
    <property type="term" value="F:transmembrane transporter activity"/>
    <property type="evidence" value="ECO:0007669"/>
    <property type="project" value="InterPro"/>
</dbReference>
<sequence>MLPILARLGSDFGAVSGRLLGAFNVMQRAGYRKKKFVTIKLLKDTPRLGSKGEMVQVKPGRMRNHLYPDGRAAYAVLGRKPVRDRMAETIAKAKNLNNLPNKARLALVAEQAIASIIQRQEYILLLIRGEVLFGAPLHRVEDSVSRLSQVLHLQMTLLSIPGLHLISFAVPSTHTSELRVHRTTITWNIGKLEALKRLSQAVLSSNRPIEEILVEMRPLVYSGPMLHPWPIEMATWLIGSAAVSVVFYNELFETTAAIIIAFAVTALRNHPFLTRAAAEFTVAIVSNALARYFRCIAVVPTLPSLLMLVPGSFVVRGVLSIVGGDTASDSLAPTVHMILICLSLTLGLFLASFVAYPFESERKSILTLM</sequence>
<dbReference type="Proteomes" id="UP000267251">
    <property type="component" value="Unassembled WGS sequence"/>
</dbReference>
<comment type="similarity">
    <text evidence="1">Belongs to the bacterial ribosomal protein bL9 family.</text>
</comment>
<accession>A0A4P9Y6Y5</accession>
<dbReference type="InterPro" id="IPR020070">
    <property type="entry name" value="Ribosomal_bL9_N"/>
</dbReference>
<protein>
    <recommendedName>
        <fullName evidence="10">Threonine/serine exporter-like N-terminal domain-containing protein</fullName>
    </recommendedName>
</protein>
<keyword evidence="5" id="KW-0472">Membrane</keyword>
<gene>
    <name evidence="8" type="ORF">BJ684DRAFT_19902</name>
</gene>
<dbReference type="InterPro" id="IPR036935">
    <property type="entry name" value="Ribosomal_bL9_N_sf"/>
</dbReference>
<feature type="transmembrane region" description="Helical" evidence="5">
    <location>
        <begin position="226"/>
        <end position="248"/>
    </location>
</feature>
<comment type="similarity">
    <text evidence="4">Belongs to the ThrE exporter (TC 2.A.79) family.</text>
</comment>
<keyword evidence="2" id="KW-0689">Ribosomal protein</keyword>
<evidence type="ECO:0000256" key="5">
    <source>
        <dbReference type="SAM" id="Phobius"/>
    </source>
</evidence>
<keyword evidence="5" id="KW-0812">Transmembrane</keyword>
<dbReference type="GO" id="GO:0005840">
    <property type="term" value="C:ribosome"/>
    <property type="evidence" value="ECO:0007669"/>
    <property type="project" value="UniProtKB-KW"/>
</dbReference>
<feature type="domain" description="Threonine/serine exporter-like N-terminal" evidence="7">
    <location>
        <begin position="133"/>
        <end position="351"/>
    </location>
</feature>
<keyword evidence="9" id="KW-1185">Reference proteome</keyword>
<dbReference type="AlphaFoldDB" id="A0A4P9Y6Y5"/>
<evidence type="ECO:0000313" key="9">
    <source>
        <dbReference type="Proteomes" id="UP000267251"/>
    </source>
</evidence>
<organism evidence="8 9">
    <name type="scientific">Piptocephalis cylindrospora</name>
    <dbReference type="NCBI Taxonomy" id="1907219"/>
    <lineage>
        <taxon>Eukaryota</taxon>
        <taxon>Fungi</taxon>
        <taxon>Fungi incertae sedis</taxon>
        <taxon>Zoopagomycota</taxon>
        <taxon>Zoopagomycotina</taxon>
        <taxon>Zoopagomycetes</taxon>
        <taxon>Zoopagales</taxon>
        <taxon>Piptocephalidaceae</taxon>
        <taxon>Piptocephalis</taxon>
    </lineage>
</organism>
<dbReference type="InterPro" id="IPR051361">
    <property type="entry name" value="ThrE/Ser_Exporter"/>
</dbReference>
<keyword evidence="3" id="KW-0687">Ribonucleoprotein</keyword>
<dbReference type="Pfam" id="PF01281">
    <property type="entry name" value="Ribosomal_L9_N"/>
    <property type="match status" value="1"/>
</dbReference>
<dbReference type="GO" id="GO:1990904">
    <property type="term" value="C:ribonucleoprotein complex"/>
    <property type="evidence" value="ECO:0007669"/>
    <property type="project" value="UniProtKB-KW"/>
</dbReference>
<evidence type="ECO:0000256" key="4">
    <source>
        <dbReference type="ARBA" id="ARBA00034125"/>
    </source>
</evidence>
<dbReference type="InterPro" id="IPR009027">
    <property type="entry name" value="Ribosomal_bL9/RNase_H1_N"/>
</dbReference>
<dbReference type="SUPFAM" id="SSF55658">
    <property type="entry name" value="L9 N-domain-like"/>
    <property type="match status" value="1"/>
</dbReference>
<feature type="transmembrane region" description="Helical" evidence="5">
    <location>
        <begin position="335"/>
        <end position="356"/>
    </location>
</feature>
<dbReference type="PANTHER" id="PTHR31082:SF4">
    <property type="entry name" value="PHEROMONE-REGULATED MEMBRANE PROTEIN 10"/>
    <property type="match status" value="1"/>
</dbReference>
<proteinExistence type="inferred from homology"/>
<evidence type="ECO:0000256" key="1">
    <source>
        <dbReference type="ARBA" id="ARBA00010605"/>
    </source>
</evidence>
<evidence type="ECO:0000259" key="7">
    <source>
        <dbReference type="Pfam" id="PF06738"/>
    </source>
</evidence>
<dbReference type="Gene3D" id="3.40.5.10">
    <property type="entry name" value="Ribosomal protein L9, N-terminal domain"/>
    <property type="match status" value="1"/>
</dbReference>
<dbReference type="PANTHER" id="PTHR31082">
    <property type="entry name" value="PHEROMONE-REGULATED MEMBRANE PROTEIN 10"/>
    <property type="match status" value="1"/>
</dbReference>
<name>A0A4P9Y6Y5_9FUNG</name>
<reference evidence="9" key="1">
    <citation type="journal article" date="2018" name="Nat. Microbiol.">
        <title>Leveraging single-cell genomics to expand the fungal tree of life.</title>
        <authorList>
            <person name="Ahrendt S.R."/>
            <person name="Quandt C.A."/>
            <person name="Ciobanu D."/>
            <person name="Clum A."/>
            <person name="Salamov A."/>
            <person name="Andreopoulos B."/>
            <person name="Cheng J.F."/>
            <person name="Woyke T."/>
            <person name="Pelin A."/>
            <person name="Henrissat B."/>
            <person name="Reynolds N.K."/>
            <person name="Benny G.L."/>
            <person name="Smith M.E."/>
            <person name="James T.Y."/>
            <person name="Grigoriev I.V."/>
        </authorList>
    </citation>
    <scope>NUCLEOTIDE SEQUENCE [LARGE SCALE GENOMIC DNA]</scope>
</reference>
<evidence type="ECO:0000256" key="2">
    <source>
        <dbReference type="ARBA" id="ARBA00022980"/>
    </source>
</evidence>
<keyword evidence="5" id="KW-1133">Transmembrane helix</keyword>